<dbReference type="PANTHER" id="PTHR22674">
    <property type="entry name" value="NTPASE, KAP FAMILY P-LOOP DOMAIN-CONTAINING 1"/>
    <property type="match status" value="1"/>
</dbReference>
<evidence type="ECO:0000256" key="1">
    <source>
        <dbReference type="SAM" id="MobiDB-lite"/>
    </source>
</evidence>
<dbReference type="Proteomes" id="UP000292564">
    <property type="component" value="Unassembled WGS sequence"/>
</dbReference>
<feature type="compositionally biased region" description="Polar residues" evidence="1">
    <location>
        <begin position="451"/>
        <end position="463"/>
    </location>
</feature>
<dbReference type="InterPro" id="IPR011646">
    <property type="entry name" value="KAP_P-loop"/>
</dbReference>
<dbReference type="InterPro" id="IPR027417">
    <property type="entry name" value="P-loop_NTPase"/>
</dbReference>
<protein>
    <submittedName>
        <fullName evidence="3">KAP-like P-loop domain-containing protein</fullName>
    </submittedName>
</protein>
<dbReference type="OrthoDB" id="414967at2"/>
<feature type="compositionally biased region" description="Basic and acidic residues" evidence="1">
    <location>
        <begin position="467"/>
        <end position="486"/>
    </location>
</feature>
<reference evidence="3 4" key="1">
    <citation type="submission" date="2019-02" db="EMBL/GenBank/DDBJ databases">
        <title>Sequencing the genomes of 1000 actinobacteria strains.</title>
        <authorList>
            <person name="Klenk H.-P."/>
        </authorList>
    </citation>
    <scope>NUCLEOTIDE SEQUENCE [LARGE SCALE GENOMIC DNA]</scope>
    <source>
        <strain evidence="3 4">DSM 45162</strain>
    </source>
</reference>
<name>A0A4Q7ZH31_9ACTN</name>
<dbReference type="RefSeq" id="WP_130509108.1">
    <property type="nucleotide sequence ID" value="NZ_SHKY01000001.1"/>
</dbReference>
<feature type="region of interest" description="Disordered" evidence="1">
    <location>
        <begin position="437"/>
        <end position="492"/>
    </location>
</feature>
<dbReference type="PANTHER" id="PTHR22674:SF6">
    <property type="entry name" value="NTPASE KAP FAMILY P-LOOP DOMAIN-CONTAINING PROTEIN 1"/>
    <property type="match status" value="1"/>
</dbReference>
<feature type="domain" description="KAP NTPase" evidence="2">
    <location>
        <begin position="35"/>
        <end position="306"/>
    </location>
</feature>
<dbReference type="SUPFAM" id="SSF52540">
    <property type="entry name" value="P-loop containing nucleoside triphosphate hydrolases"/>
    <property type="match status" value="1"/>
</dbReference>
<dbReference type="InterPro" id="IPR052754">
    <property type="entry name" value="NTPase_KAP_P-loop"/>
</dbReference>
<comment type="caution">
    <text evidence="3">The sequence shown here is derived from an EMBL/GenBank/DDBJ whole genome shotgun (WGS) entry which is preliminary data.</text>
</comment>
<evidence type="ECO:0000313" key="3">
    <source>
        <dbReference type="EMBL" id="RZU50130.1"/>
    </source>
</evidence>
<evidence type="ECO:0000313" key="4">
    <source>
        <dbReference type="Proteomes" id="UP000292564"/>
    </source>
</evidence>
<evidence type="ECO:0000259" key="2">
    <source>
        <dbReference type="Pfam" id="PF07693"/>
    </source>
</evidence>
<dbReference type="Gene3D" id="3.40.50.300">
    <property type="entry name" value="P-loop containing nucleotide triphosphate hydrolases"/>
    <property type="match status" value="1"/>
</dbReference>
<sequence>MAVQFGHFVESGPVEPEDDVLFSTRPDFVHNLRSIAEHIVTASRAPRPSPMIFGLYGKWGAGKSSALRLVEDLVREAAEQAGVSVFISEFDAPLWEQHNNVRASLALQILLSSPDVLTRATDLLSELRPADAGSLLANNGAQWDLQSSIKFLDALARYEGAPPMLEHWLREMIGRGRDNDEGRPIHVIFIDDLDRCSAEFTVQLLVATNYWVSARGAGIYFVLAANRAHLLESLQQSTFPLGPRSPAEALEKYVHLGFEVPDMLTNSREISAFLSQLLETAVSSVDRQRIGELQRLLELEPMDHPLDSVFAPVLHSADGRTTPRAVKYRLNTFLAEFRPQPQVELTPELVKRWILKAFWPDFWWRMIWPAETLDEVSASRVTTLRTIGRKLTPLWGMEGESLRQPFEHLADAEGLILNPLDDPAVAIYLAAEPAWEPPRAQQADADKLGSESGSAGETRSTDVPTLDARDLEPVDQRTPVSDRDVDAGNLPHDPQNRLIMSYMLARQEEESDPSEALAKTRDVLQIARGIHDLSGVSGTVGNAALIAERLDDVDLAIDLHRLAIHASPDRENLNLNFVQCILVSERTSYLKEAGEAVERALALPDRQQEFRARTLALRVRLALQDGLSDIASDFETLRIALTRDPNPSDLGRLLGVTKKKHLRWLMNLDALHKTCQTVFSACGTDAERFRTLKLLADTLFQWGENLETETDAARLLLYLLRTGTMARFGEPANAEKDIAYVLGRLGYKNAALAIYLDVYAVLAANNWLRRTLALNLNDRGYGKAAAGALLGQELPKIPIESEALPVDLLDPTGQWWDNLSWDESYPQYTSKALELIGPGPQ</sequence>
<dbReference type="EMBL" id="SHKY01000001">
    <property type="protein sequence ID" value="RZU50130.1"/>
    <property type="molecule type" value="Genomic_DNA"/>
</dbReference>
<keyword evidence="4" id="KW-1185">Reference proteome</keyword>
<dbReference type="Pfam" id="PF07693">
    <property type="entry name" value="KAP_NTPase"/>
    <property type="match status" value="1"/>
</dbReference>
<organism evidence="3 4">
    <name type="scientific">Krasilnikovia cinnamomea</name>
    <dbReference type="NCBI Taxonomy" id="349313"/>
    <lineage>
        <taxon>Bacteria</taxon>
        <taxon>Bacillati</taxon>
        <taxon>Actinomycetota</taxon>
        <taxon>Actinomycetes</taxon>
        <taxon>Micromonosporales</taxon>
        <taxon>Micromonosporaceae</taxon>
        <taxon>Krasilnikovia</taxon>
    </lineage>
</organism>
<accession>A0A4Q7ZH31</accession>
<gene>
    <name evidence="3" type="ORF">EV385_1895</name>
</gene>
<proteinExistence type="predicted"/>
<dbReference type="AlphaFoldDB" id="A0A4Q7ZH31"/>